<sequence length="130" mass="14848">MMPVINTVLLQYLEFMNSIITIKSGVEPWFRVSDIFVNQVFQEAYSHLKEIGMLEEKKLVLFFGNMNNLDPICLLKKKTEIISVFFIQTDGPKDRSFKRSGPVFPGPPLNTSFNTDFFTAMRKGSVSVTT</sequence>
<gene>
    <name evidence="1" type="ORF">BpHYR1_021234</name>
</gene>
<accession>A0A3M7P1Z9</accession>
<name>A0A3M7P1Z9_BRAPC</name>
<keyword evidence="2" id="KW-1185">Reference proteome</keyword>
<dbReference type="AlphaFoldDB" id="A0A3M7P1Z9"/>
<evidence type="ECO:0000313" key="1">
    <source>
        <dbReference type="EMBL" id="RMZ92827.1"/>
    </source>
</evidence>
<protein>
    <submittedName>
        <fullName evidence="1">Uncharacterized protein</fullName>
    </submittedName>
</protein>
<proteinExistence type="predicted"/>
<evidence type="ECO:0000313" key="2">
    <source>
        <dbReference type="Proteomes" id="UP000276133"/>
    </source>
</evidence>
<reference evidence="1 2" key="1">
    <citation type="journal article" date="2018" name="Sci. Rep.">
        <title>Genomic signatures of local adaptation to the degree of environmental predictability in rotifers.</title>
        <authorList>
            <person name="Franch-Gras L."/>
            <person name="Hahn C."/>
            <person name="Garcia-Roger E.M."/>
            <person name="Carmona M.J."/>
            <person name="Serra M."/>
            <person name="Gomez A."/>
        </authorList>
    </citation>
    <scope>NUCLEOTIDE SEQUENCE [LARGE SCALE GENOMIC DNA]</scope>
    <source>
        <strain evidence="1">HYR1</strain>
    </source>
</reference>
<dbReference type="EMBL" id="REGN01014282">
    <property type="protein sequence ID" value="RMZ92827.1"/>
    <property type="molecule type" value="Genomic_DNA"/>
</dbReference>
<comment type="caution">
    <text evidence="1">The sequence shown here is derived from an EMBL/GenBank/DDBJ whole genome shotgun (WGS) entry which is preliminary data.</text>
</comment>
<dbReference type="Proteomes" id="UP000276133">
    <property type="component" value="Unassembled WGS sequence"/>
</dbReference>
<organism evidence="1 2">
    <name type="scientific">Brachionus plicatilis</name>
    <name type="common">Marine rotifer</name>
    <name type="synonym">Brachionus muelleri</name>
    <dbReference type="NCBI Taxonomy" id="10195"/>
    <lineage>
        <taxon>Eukaryota</taxon>
        <taxon>Metazoa</taxon>
        <taxon>Spiralia</taxon>
        <taxon>Gnathifera</taxon>
        <taxon>Rotifera</taxon>
        <taxon>Eurotatoria</taxon>
        <taxon>Monogononta</taxon>
        <taxon>Pseudotrocha</taxon>
        <taxon>Ploima</taxon>
        <taxon>Brachionidae</taxon>
        <taxon>Brachionus</taxon>
    </lineage>
</organism>